<dbReference type="AlphaFoldDB" id="A0A8H8YYZ8"/>
<sequence length="57" mass="6600">MPQKFNLYRGATFDFIKQLPALRLKPHTTEFILETLMIIIYSSNSGTNPFLVGYFQS</sequence>
<gene>
    <name evidence="1" type="ORF">NMYAN_100100</name>
</gene>
<accession>A0A8H8YYZ8</accession>
<evidence type="ECO:0000313" key="2">
    <source>
        <dbReference type="Proteomes" id="UP000601736"/>
    </source>
</evidence>
<proteinExistence type="predicted"/>
<protein>
    <submittedName>
        <fullName evidence="1">Uncharacterized protein</fullName>
    </submittedName>
</protein>
<comment type="caution">
    <text evidence="1">The sequence shown here is derived from an EMBL/GenBank/DDBJ whole genome shotgun (WGS) entry which is preliminary data.</text>
</comment>
<name>A0A8H8YYZ8_9PROT</name>
<evidence type="ECO:0000313" key="1">
    <source>
        <dbReference type="EMBL" id="CAE6489952.1"/>
    </source>
</evidence>
<reference evidence="1" key="1">
    <citation type="submission" date="2021-02" db="EMBL/GenBank/DDBJ databases">
        <authorList>
            <person name="Han P."/>
        </authorList>
    </citation>
    <scope>NUCLEOTIDE SEQUENCE</scope>
    <source>
        <strain evidence="1">Nitrosomonas nitrosa 18-3D</strain>
    </source>
</reference>
<dbReference type="Proteomes" id="UP000601736">
    <property type="component" value="Unassembled WGS sequence"/>
</dbReference>
<organism evidence="1 2">
    <name type="scientific">Nitrosomonas nitrosa</name>
    <dbReference type="NCBI Taxonomy" id="52442"/>
    <lineage>
        <taxon>Bacteria</taxon>
        <taxon>Pseudomonadati</taxon>
        <taxon>Pseudomonadota</taxon>
        <taxon>Betaproteobacteria</taxon>
        <taxon>Nitrosomonadales</taxon>
        <taxon>Nitrosomonadaceae</taxon>
        <taxon>Nitrosomonas</taxon>
    </lineage>
</organism>
<dbReference type="EMBL" id="CAJNAP010000002">
    <property type="protein sequence ID" value="CAE6489952.1"/>
    <property type="molecule type" value="Genomic_DNA"/>
</dbReference>